<keyword evidence="9" id="KW-1185">Reference proteome</keyword>
<evidence type="ECO:0000313" key="8">
    <source>
        <dbReference type="EMBL" id="TDU30949.1"/>
    </source>
</evidence>
<dbReference type="EMBL" id="SOBT01000008">
    <property type="protein sequence ID" value="TDU30949.1"/>
    <property type="molecule type" value="Genomic_DNA"/>
</dbReference>
<organism evidence="8 9">
    <name type="scientific">Panacagrimonas perspica</name>
    <dbReference type="NCBI Taxonomy" id="381431"/>
    <lineage>
        <taxon>Bacteria</taxon>
        <taxon>Pseudomonadati</taxon>
        <taxon>Pseudomonadota</taxon>
        <taxon>Gammaproteobacteria</taxon>
        <taxon>Nevskiales</taxon>
        <taxon>Nevskiaceae</taxon>
        <taxon>Panacagrimonas</taxon>
    </lineage>
</organism>
<dbReference type="InterPro" id="IPR003680">
    <property type="entry name" value="Flavodoxin_fold"/>
</dbReference>
<keyword evidence="3 6" id="KW-0560">Oxidoreductase</keyword>
<gene>
    <name evidence="6" type="primary">azoR</name>
    <name evidence="8" type="ORF">DFR24_0306</name>
</gene>
<comment type="function">
    <text evidence="6">Quinone reductase that provides resistance to thiol-specific stress caused by electrophilic quinones.</text>
</comment>
<comment type="function">
    <text evidence="6">Also exhibits azoreductase activity. Catalyzes the reductive cleavage of the azo bond in aromatic azo compounds to the corresponding amines.</text>
</comment>
<dbReference type="GO" id="GO:0009055">
    <property type="term" value="F:electron transfer activity"/>
    <property type="evidence" value="ECO:0007669"/>
    <property type="project" value="UniProtKB-UniRule"/>
</dbReference>
<evidence type="ECO:0000256" key="6">
    <source>
        <dbReference type="HAMAP-Rule" id="MF_01216"/>
    </source>
</evidence>
<keyword evidence="4 6" id="KW-0520">NAD</keyword>
<dbReference type="EC" id="1.6.5.-" evidence="6"/>
<proteinExistence type="inferred from homology"/>
<dbReference type="RefSeq" id="WP_210772569.1">
    <property type="nucleotide sequence ID" value="NZ_MWIN01000022.1"/>
</dbReference>
<comment type="catalytic activity">
    <reaction evidence="6">
        <text>2 a quinone + NADH + H(+) = 2 a 1,4-benzosemiquinone + NAD(+)</text>
        <dbReference type="Rhea" id="RHEA:65952"/>
        <dbReference type="ChEBI" id="CHEBI:15378"/>
        <dbReference type="ChEBI" id="CHEBI:57540"/>
        <dbReference type="ChEBI" id="CHEBI:57945"/>
        <dbReference type="ChEBI" id="CHEBI:132124"/>
        <dbReference type="ChEBI" id="CHEBI:134225"/>
    </reaction>
</comment>
<dbReference type="PANTHER" id="PTHR43741:SF4">
    <property type="entry name" value="FMN-DEPENDENT NADH:QUINONE OXIDOREDUCTASE"/>
    <property type="match status" value="1"/>
</dbReference>
<dbReference type="EC" id="1.7.1.17" evidence="6"/>
<dbReference type="GO" id="GO:0010181">
    <property type="term" value="F:FMN binding"/>
    <property type="evidence" value="ECO:0007669"/>
    <property type="project" value="UniProtKB-UniRule"/>
</dbReference>
<dbReference type="GO" id="GO:0016655">
    <property type="term" value="F:oxidoreductase activity, acting on NAD(P)H, quinone or similar compound as acceptor"/>
    <property type="evidence" value="ECO:0007669"/>
    <property type="project" value="InterPro"/>
</dbReference>
<keyword evidence="1 6" id="KW-0285">Flavoprotein</keyword>
<name>A0A4S3K1R8_9GAMM</name>
<dbReference type="Pfam" id="PF02525">
    <property type="entry name" value="Flavodoxin_2"/>
    <property type="match status" value="1"/>
</dbReference>
<comment type="cofactor">
    <cofactor evidence="6">
        <name>FMN</name>
        <dbReference type="ChEBI" id="CHEBI:58210"/>
    </cofactor>
    <text evidence="6">Binds 1 FMN per subunit.</text>
</comment>
<evidence type="ECO:0000313" key="9">
    <source>
        <dbReference type="Proteomes" id="UP000295341"/>
    </source>
</evidence>
<reference evidence="8 9" key="1">
    <citation type="submission" date="2019-03" db="EMBL/GenBank/DDBJ databases">
        <title>Genomic Encyclopedia of Type Strains, Phase IV (KMG-IV): sequencing the most valuable type-strain genomes for metagenomic binning, comparative biology and taxonomic classification.</title>
        <authorList>
            <person name="Goeker M."/>
        </authorList>
    </citation>
    <scope>NUCLEOTIDE SEQUENCE [LARGE SCALE GENOMIC DNA]</scope>
    <source>
        <strain evidence="8 9">DSM 26377</strain>
    </source>
</reference>
<feature type="binding site" evidence="6">
    <location>
        <begin position="19"/>
        <end position="21"/>
    </location>
    <ligand>
        <name>FMN</name>
        <dbReference type="ChEBI" id="CHEBI:58210"/>
    </ligand>
</feature>
<comment type="caution">
    <text evidence="6">Lacks conserved residue(s) required for the propagation of feature annotation.</text>
</comment>
<dbReference type="PANTHER" id="PTHR43741">
    <property type="entry name" value="FMN-DEPENDENT NADH-AZOREDUCTASE 1"/>
    <property type="match status" value="1"/>
</dbReference>
<dbReference type="GO" id="GO:0016652">
    <property type="term" value="F:oxidoreductase activity, acting on NAD(P)H as acceptor"/>
    <property type="evidence" value="ECO:0007669"/>
    <property type="project" value="UniProtKB-UniRule"/>
</dbReference>
<evidence type="ECO:0000256" key="1">
    <source>
        <dbReference type="ARBA" id="ARBA00022630"/>
    </source>
</evidence>
<dbReference type="Gene3D" id="3.40.50.360">
    <property type="match status" value="1"/>
</dbReference>
<dbReference type="HAMAP" id="MF_01216">
    <property type="entry name" value="Azoreductase_type1"/>
    <property type="match status" value="1"/>
</dbReference>
<dbReference type="InterPro" id="IPR029039">
    <property type="entry name" value="Flavoprotein-like_sf"/>
</dbReference>
<comment type="caution">
    <text evidence="8">The sequence shown here is derived from an EMBL/GenBank/DDBJ whole genome shotgun (WGS) entry which is preliminary data.</text>
</comment>
<feature type="binding site" evidence="6">
    <location>
        <position position="13"/>
    </location>
    <ligand>
        <name>FMN</name>
        <dbReference type="ChEBI" id="CHEBI:58210"/>
    </ligand>
</feature>
<evidence type="ECO:0000259" key="7">
    <source>
        <dbReference type="Pfam" id="PF02525"/>
    </source>
</evidence>
<dbReference type="SUPFAM" id="SSF52218">
    <property type="entry name" value="Flavoproteins"/>
    <property type="match status" value="1"/>
</dbReference>
<dbReference type="InterPro" id="IPR050104">
    <property type="entry name" value="FMN-dep_NADH:Q_OxRdtase_AzoR1"/>
</dbReference>
<evidence type="ECO:0000256" key="2">
    <source>
        <dbReference type="ARBA" id="ARBA00022643"/>
    </source>
</evidence>
<dbReference type="Proteomes" id="UP000295341">
    <property type="component" value="Unassembled WGS sequence"/>
</dbReference>
<comment type="subunit">
    <text evidence="6">Homodimer.</text>
</comment>
<evidence type="ECO:0000256" key="5">
    <source>
        <dbReference type="ARBA" id="ARBA00048542"/>
    </source>
</evidence>
<dbReference type="InterPro" id="IPR023048">
    <property type="entry name" value="NADH:quinone_OxRdtase_FMN_depd"/>
</dbReference>
<protein>
    <recommendedName>
        <fullName evidence="6">FMN dependent NADH:quinone oxidoreductase</fullName>
        <ecNumber evidence="6">1.6.5.-</ecNumber>
    </recommendedName>
    <alternativeName>
        <fullName evidence="6">Azo-dye reductase</fullName>
    </alternativeName>
    <alternativeName>
        <fullName evidence="6">FMN-dependent NADH-azo compound oxidoreductase</fullName>
    </alternativeName>
    <alternativeName>
        <fullName evidence="6">FMN-dependent NADH-azoreductase</fullName>
        <ecNumber evidence="6">1.7.1.17</ecNumber>
    </alternativeName>
</protein>
<evidence type="ECO:0000256" key="3">
    <source>
        <dbReference type="ARBA" id="ARBA00023002"/>
    </source>
</evidence>
<comment type="catalytic activity">
    <reaction evidence="5">
        <text>N,N-dimethyl-1,4-phenylenediamine + anthranilate + 2 NAD(+) = 2-(4-dimethylaminophenyl)diazenylbenzoate + 2 NADH + 2 H(+)</text>
        <dbReference type="Rhea" id="RHEA:55872"/>
        <dbReference type="ChEBI" id="CHEBI:15378"/>
        <dbReference type="ChEBI" id="CHEBI:15783"/>
        <dbReference type="ChEBI" id="CHEBI:16567"/>
        <dbReference type="ChEBI" id="CHEBI:57540"/>
        <dbReference type="ChEBI" id="CHEBI:57945"/>
        <dbReference type="ChEBI" id="CHEBI:71579"/>
        <dbReference type="EC" id="1.7.1.17"/>
    </reaction>
    <physiologicalReaction direction="right-to-left" evidence="5">
        <dbReference type="Rhea" id="RHEA:55874"/>
    </physiologicalReaction>
</comment>
<comment type="similarity">
    <text evidence="6">Belongs to the azoreductase type 1 family.</text>
</comment>
<sequence>MTDLKKVLHVEASPRKQRSASLEVTRAFLDALRAKTPGLQVDTMDLWDMALPEFDGAALQAKYAGLEGRARSADEEIAWKAINAYADRFKAADLLLFSVPMWNWTVPYKLKHLIDLVSQKDVLFTFDERGMNGLLTRQRAVCVYARGADFTPGAGFPLDWDHQQPFMQTWLHSIGVTQVDAVIVQKTVMGPELDRASRDAGCREARELAQRLSLAATR</sequence>
<dbReference type="AlphaFoldDB" id="A0A4S3K1R8"/>
<feature type="domain" description="Flavodoxin-like fold" evidence="7">
    <location>
        <begin position="5"/>
        <end position="207"/>
    </location>
</feature>
<accession>A0A4S3K1R8</accession>
<keyword evidence="2 6" id="KW-0288">FMN</keyword>
<evidence type="ECO:0000256" key="4">
    <source>
        <dbReference type="ARBA" id="ARBA00023027"/>
    </source>
</evidence>